<keyword evidence="2" id="KW-1185">Reference proteome</keyword>
<evidence type="ECO:0000313" key="2">
    <source>
        <dbReference type="Proteomes" id="UP000617340"/>
    </source>
</evidence>
<accession>A0A834K8M3</accession>
<evidence type="ECO:0000313" key="1">
    <source>
        <dbReference type="EMBL" id="KAF7401397.1"/>
    </source>
</evidence>
<name>A0A834K8M3_VESGE</name>
<organism evidence="1 2">
    <name type="scientific">Vespula germanica</name>
    <name type="common">German yellow jacket</name>
    <name type="synonym">Paravespula germanica</name>
    <dbReference type="NCBI Taxonomy" id="30212"/>
    <lineage>
        <taxon>Eukaryota</taxon>
        <taxon>Metazoa</taxon>
        <taxon>Ecdysozoa</taxon>
        <taxon>Arthropoda</taxon>
        <taxon>Hexapoda</taxon>
        <taxon>Insecta</taxon>
        <taxon>Pterygota</taxon>
        <taxon>Neoptera</taxon>
        <taxon>Endopterygota</taxon>
        <taxon>Hymenoptera</taxon>
        <taxon>Apocrita</taxon>
        <taxon>Aculeata</taxon>
        <taxon>Vespoidea</taxon>
        <taxon>Vespidae</taxon>
        <taxon>Vespinae</taxon>
        <taxon>Vespula</taxon>
    </lineage>
</organism>
<protein>
    <submittedName>
        <fullName evidence="1">Uncharacterized protein</fullName>
    </submittedName>
</protein>
<dbReference type="AlphaFoldDB" id="A0A834K8M3"/>
<sequence>MNNVKDPTVEHVDGDDSDRSYVGQCATIVPTVFLIRIGNVEPRNRSGRPHVGFHTETEKQKAHNKNAWMFSFNKNNENEYHTRRGINQKNSIRIDKTISENQGMANALALRLEGVEETIKQELQQSPFGYDAEGRRILRTVRAAKEVVGKLKIAEQEDNSRTNGLLDITPSTLVYIQTHTHIYIDILCSRHMDKSLLGTAGSLSTPRKAREIEPRHIVARAKISSRLASLRQAIDLISAFRFTETLPMYSQLQSFIGMPPK</sequence>
<dbReference type="EMBL" id="JACSDZ010000006">
    <property type="protein sequence ID" value="KAF7401397.1"/>
    <property type="molecule type" value="Genomic_DNA"/>
</dbReference>
<reference evidence="1" key="1">
    <citation type="journal article" date="2020" name="G3 (Bethesda)">
        <title>High-Quality Assemblies for Three Invasive Social Wasps from the &lt;i&gt;Vespula&lt;/i&gt; Genus.</title>
        <authorList>
            <person name="Harrop T.W.R."/>
            <person name="Guhlin J."/>
            <person name="McLaughlin G.M."/>
            <person name="Permina E."/>
            <person name="Stockwell P."/>
            <person name="Gilligan J."/>
            <person name="Le Lec M.F."/>
            <person name="Gruber M.A.M."/>
            <person name="Quinn O."/>
            <person name="Lovegrove M."/>
            <person name="Duncan E.J."/>
            <person name="Remnant E.J."/>
            <person name="Van Eeckhoven J."/>
            <person name="Graham B."/>
            <person name="Knapp R.A."/>
            <person name="Langford K.W."/>
            <person name="Kronenberg Z."/>
            <person name="Press M.O."/>
            <person name="Eacker S.M."/>
            <person name="Wilson-Rankin E.E."/>
            <person name="Purcell J."/>
            <person name="Lester P.J."/>
            <person name="Dearden P.K."/>
        </authorList>
    </citation>
    <scope>NUCLEOTIDE SEQUENCE</scope>
    <source>
        <strain evidence="1">Linc-1</strain>
    </source>
</reference>
<comment type="caution">
    <text evidence="1">The sequence shown here is derived from an EMBL/GenBank/DDBJ whole genome shotgun (WGS) entry which is preliminary data.</text>
</comment>
<proteinExistence type="predicted"/>
<dbReference type="Proteomes" id="UP000617340">
    <property type="component" value="Unassembled WGS sequence"/>
</dbReference>
<gene>
    <name evidence="1" type="ORF">HZH68_007217</name>
</gene>